<feature type="compositionally biased region" description="Low complexity" evidence="1">
    <location>
        <begin position="464"/>
        <end position="473"/>
    </location>
</feature>
<feature type="transmembrane region" description="Helical" evidence="2">
    <location>
        <begin position="618"/>
        <end position="640"/>
    </location>
</feature>
<protein>
    <submittedName>
        <fullName evidence="3">Uncharacterized protein</fullName>
    </submittedName>
</protein>
<feature type="compositionally biased region" description="Acidic residues" evidence="1">
    <location>
        <begin position="74"/>
        <end position="83"/>
    </location>
</feature>
<feature type="region of interest" description="Disordered" evidence="1">
    <location>
        <begin position="460"/>
        <end position="522"/>
    </location>
</feature>
<feature type="compositionally biased region" description="Basic and acidic residues" evidence="1">
    <location>
        <begin position="92"/>
        <end position="118"/>
    </location>
</feature>
<sequence length="646" mass="68698">MKNCPGCSSRLDDSIGLCPSCGYEFQETGSKTIMGFPAVTAADLSDDSESAVDPAKQTLFGFPAQKGFASSFEDPSEAEEDDATSLIPADQLQREFEDDKPQRALVEEMKKPAPKEESGAPNIKAAWGLDEDSEESRTSVMSAKNAFGAPDEPAGFSVRKEDVEFPDHSTLMGMNIADFERKAAAEAEAADPTRSTQFAMPAVQFDSQESKPKPAPMPELDSGPISDEVGAPTQMWNPSNEIPEDATKEQREVLEKIRKGQMPAEAKRSTQESAKPGGQSLPSGPKAGAPPAINVPNLDPADLRARLQAKLKSSSLSELPEPSKSKLEMPAEPQKPAVPAESQPEPEPQKDLSSQGVLGKGTYVVSRPKEEAPVQIPDKAPIAKLQLAPTQSEQPEPAAKLPARGETPRAGVVFSPEDEEDFAFADTSVVPSNLVEGLSSEPARVDGRPTDLFQQIEEEPVQPQPIQVQPTQPAQEPGRPLFPTPGPAPETQDAVEPVLPPRDVQVTPSPQPQTQPEHSSLIQPTAQSQVDYGPVLLQRIPAVFGALLLLISLVFGVVSGGAVVLFASAVFGVLGIASLANTFSGPPTSLRRVVWAAIGIVGCGFGLVTLFLDLVPVSVGFPAFCGGFALFLASIIRTLYDKLPIQ</sequence>
<proteinExistence type="predicted"/>
<evidence type="ECO:0000256" key="2">
    <source>
        <dbReference type="SAM" id="Phobius"/>
    </source>
</evidence>
<dbReference type="EMBL" id="CP042467">
    <property type="protein sequence ID" value="QED30160.1"/>
    <property type="molecule type" value="Genomic_DNA"/>
</dbReference>
<keyword evidence="2" id="KW-0472">Membrane</keyword>
<keyword evidence="4" id="KW-1185">Reference proteome</keyword>
<name>A0A5B8XX42_9DELT</name>
<evidence type="ECO:0000256" key="1">
    <source>
        <dbReference type="SAM" id="MobiDB-lite"/>
    </source>
</evidence>
<gene>
    <name evidence="3" type="ORF">FRD01_23585</name>
</gene>
<feature type="transmembrane region" description="Helical" evidence="2">
    <location>
        <begin position="592"/>
        <end position="612"/>
    </location>
</feature>
<feature type="compositionally biased region" description="Low complexity" evidence="1">
    <location>
        <begin position="504"/>
        <end position="516"/>
    </location>
</feature>
<dbReference type="OrthoDB" id="6293663at2"/>
<feature type="transmembrane region" description="Helical" evidence="2">
    <location>
        <begin position="547"/>
        <end position="580"/>
    </location>
</feature>
<dbReference type="Proteomes" id="UP000321595">
    <property type="component" value="Chromosome"/>
</dbReference>
<dbReference type="RefSeq" id="WP_146963604.1">
    <property type="nucleotide sequence ID" value="NZ_CP042467.1"/>
</dbReference>
<feature type="compositionally biased region" description="Low complexity" evidence="1">
    <location>
        <begin position="310"/>
        <end position="320"/>
    </location>
</feature>
<keyword evidence="2" id="KW-0812">Transmembrane</keyword>
<feature type="compositionally biased region" description="Basic and acidic residues" evidence="1">
    <location>
        <begin position="245"/>
        <end position="258"/>
    </location>
</feature>
<dbReference type="AlphaFoldDB" id="A0A5B8XX42"/>
<accession>A0A5B8XX42</accession>
<keyword evidence="2" id="KW-1133">Transmembrane helix</keyword>
<evidence type="ECO:0000313" key="4">
    <source>
        <dbReference type="Proteomes" id="UP000321595"/>
    </source>
</evidence>
<reference evidence="3 4" key="1">
    <citation type="submission" date="2019-08" db="EMBL/GenBank/DDBJ databases">
        <authorList>
            <person name="Liang Q."/>
        </authorList>
    </citation>
    <scope>NUCLEOTIDE SEQUENCE [LARGE SCALE GENOMIC DNA]</scope>
    <source>
        <strain evidence="3 4">V1718</strain>
    </source>
</reference>
<evidence type="ECO:0000313" key="3">
    <source>
        <dbReference type="EMBL" id="QED30160.1"/>
    </source>
</evidence>
<organism evidence="3 4">
    <name type="scientific">Microvenator marinus</name>
    <dbReference type="NCBI Taxonomy" id="2600177"/>
    <lineage>
        <taxon>Bacteria</taxon>
        <taxon>Deltaproteobacteria</taxon>
        <taxon>Bradymonadales</taxon>
        <taxon>Microvenatoraceae</taxon>
        <taxon>Microvenator</taxon>
    </lineage>
</organism>
<feature type="region of interest" description="Disordered" evidence="1">
    <location>
        <begin position="183"/>
        <end position="447"/>
    </location>
</feature>
<feature type="region of interest" description="Disordered" evidence="1">
    <location>
        <begin position="66"/>
        <end position="157"/>
    </location>
</feature>
<dbReference type="KEGG" id="bbae:FRD01_23585"/>